<comment type="caution">
    <text evidence="3">The sequence shown here is derived from an EMBL/GenBank/DDBJ whole genome shotgun (WGS) entry which is preliminary data.</text>
</comment>
<feature type="signal peptide" evidence="1">
    <location>
        <begin position="1"/>
        <end position="20"/>
    </location>
</feature>
<dbReference type="RefSeq" id="WP_229663387.1">
    <property type="nucleotide sequence ID" value="NZ_BMLV01000002.1"/>
</dbReference>
<gene>
    <name evidence="3" type="ORF">GCM10010992_10420</name>
</gene>
<name>A0ABQ2NI91_9FLAO</name>
<accession>A0ABQ2NI91</accession>
<feature type="chain" id="PRO_5046613286" evidence="1">
    <location>
        <begin position="21"/>
        <end position="192"/>
    </location>
</feature>
<dbReference type="Pfam" id="PF07484">
    <property type="entry name" value="Collar"/>
    <property type="match status" value="1"/>
</dbReference>
<reference evidence="4" key="1">
    <citation type="journal article" date="2019" name="Int. J. Syst. Evol. Microbiol.">
        <title>The Global Catalogue of Microorganisms (GCM) 10K type strain sequencing project: providing services to taxonomists for standard genome sequencing and annotation.</title>
        <authorList>
            <consortium name="The Broad Institute Genomics Platform"/>
            <consortium name="The Broad Institute Genome Sequencing Center for Infectious Disease"/>
            <person name="Wu L."/>
            <person name="Ma J."/>
        </authorList>
    </citation>
    <scope>NUCLEOTIDE SEQUENCE [LARGE SCALE GENOMIC DNA]</scope>
    <source>
        <strain evidence="4">CGMCC 1.7656</strain>
    </source>
</reference>
<evidence type="ECO:0000256" key="1">
    <source>
        <dbReference type="SAM" id="SignalP"/>
    </source>
</evidence>
<dbReference type="EMBL" id="BMLV01000002">
    <property type="protein sequence ID" value="GGP03154.1"/>
    <property type="molecule type" value="Genomic_DNA"/>
</dbReference>
<keyword evidence="1" id="KW-0732">Signal</keyword>
<keyword evidence="4" id="KW-1185">Reference proteome</keyword>
<evidence type="ECO:0000313" key="4">
    <source>
        <dbReference type="Proteomes" id="UP000620064"/>
    </source>
</evidence>
<evidence type="ECO:0000313" key="3">
    <source>
        <dbReference type="EMBL" id="GGP03154.1"/>
    </source>
</evidence>
<proteinExistence type="predicted"/>
<dbReference type="SUPFAM" id="SSF88874">
    <property type="entry name" value="Receptor-binding domain of short tail fibre protein gp12"/>
    <property type="match status" value="1"/>
</dbReference>
<organism evidence="3 4">
    <name type="scientific">Cloacibacterium rupense</name>
    <dbReference type="NCBI Taxonomy" id="517423"/>
    <lineage>
        <taxon>Bacteria</taxon>
        <taxon>Pseudomonadati</taxon>
        <taxon>Bacteroidota</taxon>
        <taxon>Flavobacteriia</taxon>
        <taxon>Flavobacteriales</taxon>
        <taxon>Weeksellaceae</taxon>
    </lineage>
</organism>
<evidence type="ECO:0000259" key="2">
    <source>
        <dbReference type="Pfam" id="PF07484"/>
    </source>
</evidence>
<dbReference type="Proteomes" id="UP000620064">
    <property type="component" value="Unassembled WGS sequence"/>
</dbReference>
<protein>
    <submittedName>
        <fullName evidence="3">Microcystin dependent MdpB family protein</fullName>
    </submittedName>
</protein>
<feature type="domain" description="Phage tail collar" evidence="2">
    <location>
        <begin position="26"/>
        <end position="82"/>
    </location>
</feature>
<sequence length="192" mass="20489">MKKILLIGLFAVLSMGKTYAQEAFIGEIKMFAGNFEPRGWAFCDGRLLSIAQNSALFSILGTTYGGNGQTTFALPDLRGRTPVGFGQGPGLSPKYLGEQFGSEAVTLTISQMPAHSHTVNAVTSEGNSNLPTNSLPANTKTLDKEYSTEQPNTTMKTGMIGVTGSNQPVNVTQPSLGMNYIICLEGIYPSRN</sequence>
<dbReference type="Gene3D" id="3.90.1340.10">
    <property type="entry name" value="Phage tail collar domain"/>
    <property type="match status" value="1"/>
</dbReference>
<dbReference type="InterPro" id="IPR011083">
    <property type="entry name" value="Phage_tail_collar_dom"/>
</dbReference>
<dbReference type="InterPro" id="IPR037053">
    <property type="entry name" value="Phage_tail_collar_dom_sf"/>
</dbReference>